<proteinExistence type="predicted"/>
<dbReference type="AlphaFoldDB" id="A0A1V9YPX5"/>
<accession>A0A1V9YPX5</accession>
<protein>
    <submittedName>
        <fullName evidence="1">Uncharacterized protein</fullName>
    </submittedName>
</protein>
<organism evidence="1 2">
    <name type="scientific">Achlya hypogyna</name>
    <name type="common">Oomycete</name>
    <name type="synonym">Protoachlya hypogyna</name>
    <dbReference type="NCBI Taxonomy" id="1202772"/>
    <lineage>
        <taxon>Eukaryota</taxon>
        <taxon>Sar</taxon>
        <taxon>Stramenopiles</taxon>
        <taxon>Oomycota</taxon>
        <taxon>Saprolegniomycetes</taxon>
        <taxon>Saprolegniales</taxon>
        <taxon>Achlyaceae</taxon>
        <taxon>Achlya</taxon>
    </lineage>
</organism>
<dbReference type="EMBL" id="JNBR01001424">
    <property type="protein sequence ID" value="OQR87740.1"/>
    <property type="molecule type" value="Genomic_DNA"/>
</dbReference>
<reference evidence="1 2" key="1">
    <citation type="journal article" date="2014" name="Genome Biol. Evol.">
        <title>The secreted proteins of Achlya hypogyna and Thraustotheca clavata identify the ancestral oomycete secretome and reveal gene acquisitions by horizontal gene transfer.</title>
        <authorList>
            <person name="Misner I."/>
            <person name="Blouin N."/>
            <person name="Leonard G."/>
            <person name="Richards T.A."/>
            <person name="Lane C.E."/>
        </authorList>
    </citation>
    <scope>NUCLEOTIDE SEQUENCE [LARGE SCALE GENOMIC DNA]</scope>
    <source>
        <strain evidence="1 2">ATCC 48635</strain>
    </source>
</reference>
<evidence type="ECO:0000313" key="2">
    <source>
        <dbReference type="Proteomes" id="UP000243579"/>
    </source>
</evidence>
<comment type="caution">
    <text evidence="1">The sequence shown here is derived from an EMBL/GenBank/DDBJ whole genome shotgun (WGS) entry which is preliminary data.</text>
</comment>
<keyword evidence="2" id="KW-1185">Reference proteome</keyword>
<dbReference type="Proteomes" id="UP000243579">
    <property type="component" value="Unassembled WGS sequence"/>
</dbReference>
<name>A0A1V9YPX5_ACHHY</name>
<dbReference type="OrthoDB" id="77416at2759"/>
<evidence type="ECO:0000313" key="1">
    <source>
        <dbReference type="EMBL" id="OQR87740.1"/>
    </source>
</evidence>
<sequence length="163" mass="18619">MGLSTMDAATHSKAAESVLASRDLFACIVSYQTGILPTLQGIYLSRGLWFSTFSPHDFYPMHTGPFGRKREALLQCIVWDRCDLVRDFFRCFPTYAHDDARFKEVIDAALMLNRIDISLLLRQYKPTYHCSSRVLLKAAMRGHKLDRTLLPMDIPAQHVLVKP</sequence>
<gene>
    <name evidence="1" type="ORF">ACHHYP_20351</name>
</gene>